<keyword evidence="5" id="KW-1185">Reference proteome</keyword>
<evidence type="ECO:0000313" key="4">
    <source>
        <dbReference type="EMBL" id="SDM33238.1"/>
    </source>
</evidence>
<dbReference type="Gene3D" id="1.10.10.10">
    <property type="entry name" value="Winged helix-like DNA-binding domain superfamily/Winged helix DNA-binding domain"/>
    <property type="match status" value="1"/>
</dbReference>
<protein>
    <submittedName>
        <fullName evidence="4">HTH DNA binding domain-containing protein</fullName>
    </submittedName>
</protein>
<dbReference type="STRING" id="996166.SAMN05192554_10198"/>
<gene>
    <name evidence="4" type="ORF">SAMN05192554_10198</name>
</gene>
<dbReference type="Pfam" id="PF04967">
    <property type="entry name" value="HTH_10"/>
    <property type="match status" value="1"/>
</dbReference>
<evidence type="ECO:0000256" key="2">
    <source>
        <dbReference type="ARBA" id="ARBA00023163"/>
    </source>
</evidence>
<keyword evidence="2" id="KW-0804">Transcription</keyword>
<dbReference type="RefSeq" id="WP_089731067.1">
    <property type="nucleotide sequence ID" value="NZ_FNIA01000001.1"/>
</dbReference>
<dbReference type="PANTHER" id="PTHR34236">
    <property type="entry name" value="DIMETHYL SULFOXIDE REDUCTASE TRANSCRIPTIONAL ACTIVATOR"/>
    <property type="match status" value="1"/>
</dbReference>
<feature type="domain" description="HTH bat-type" evidence="3">
    <location>
        <begin position="184"/>
        <end position="235"/>
    </location>
</feature>
<keyword evidence="1" id="KW-0805">Transcription regulation</keyword>
<reference evidence="4 5" key="1">
    <citation type="submission" date="2016-10" db="EMBL/GenBank/DDBJ databases">
        <authorList>
            <person name="de Groot N.N."/>
        </authorList>
    </citation>
    <scope>NUCLEOTIDE SEQUENCE [LARGE SCALE GENOMIC DNA]</scope>
    <source>
        <strain evidence="5">EB21,IBRC-M 10013,KCTC 4048</strain>
    </source>
</reference>
<dbReference type="InterPro" id="IPR036388">
    <property type="entry name" value="WH-like_DNA-bd_sf"/>
</dbReference>
<dbReference type="InterPro" id="IPR007050">
    <property type="entry name" value="HTH_bacterioopsin"/>
</dbReference>
<dbReference type="AlphaFoldDB" id="A0A1G9SCP3"/>
<name>A0A1G9SCP3_9EURY</name>
<evidence type="ECO:0000259" key="3">
    <source>
        <dbReference type="Pfam" id="PF04967"/>
    </source>
</evidence>
<organism evidence="4 5">
    <name type="scientific">Haloarchaeobius iranensis</name>
    <dbReference type="NCBI Taxonomy" id="996166"/>
    <lineage>
        <taxon>Archaea</taxon>
        <taxon>Methanobacteriati</taxon>
        <taxon>Methanobacteriota</taxon>
        <taxon>Stenosarchaea group</taxon>
        <taxon>Halobacteria</taxon>
        <taxon>Halobacteriales</taxon>
        <taxon>Halorubellaceae</taxon>
        <taxon>Haloarchaeobius</taxon>
    </lineage>
</organism>
<evidence type="ECO:0000313" key="5">
    <source>
        <dbReference type="Proteomes" id="UP000199370"/>
    </source>
</evidence>
<evidence type="ECO:0000256" key="1">
    <source>
        <dbReference type="ARBA" id="ARBA00023015"/>
    </source>
</evidence>
<dbReference type="EMBL" id="FNIA01000001">
    <property type="protein sequence ID" value="SDM33238.1"/>
    <property type="molecule type" value="Genomic_DNA"/>
</dbReference>
<dbReference type="PANTHER" id="PTHR34236:SF1">
    <property type="entry name" value="DIMETHYL SULFOXIDE REDUCTASE TRANSCRIPTIONAL ACTIVATOR"/>
    <property type="match status" value="1"/>
</dbReference>
<sequence length="239" mass="26061">MTRTEPDGELLRATLDIWHPECWGICSTAETGSSLVGHGAAVSGDSAYERCTIYGGSVEHLDQAVAVAHDSPFIRSIHPLDDGPTGAALPAAVGRRARDVFIEYPATDGIGAAFVSRGYVLDGQYRVEDGIETWDLLVHASREAFERSLDEIRDERDADITLERLSPAADATRAGPTGGDDRTLTTRQREVFALARRRGYYEWPREVSARELAAELDVSKTTLLEHLRTAESKLLGGGH</sequence>
<dbReference type="Proteomes" id="UP000199370">
    <property type="component" value="Unassembled WGS sequence"/>
</dbReference>
<dbReference type="OrthoDB" id="194721at2157"/>
<accession>A0A1G9SCP3</accession>
<proteinExistence type="predicted"/>